<gene>
    <name evidence="1" type="ORF">GGX14DRAFT_389286</name>
</gene>
<name>A0AAD6YJ34_9AGAR</name>
<dbReference type="Proteomes" id="UP001219525">
    <property type="component" value="Unassembled WGS sequence"/>
</dbReference>
<dbReference type="EMBL" id="JARJCW010000009">
    <property type="protein sequence ID" value="KAJ7220902.1"/>
    <property type="molecule type" value="Genomic_DNA"/>
</dbReference>
<keyword evidence="2" id="KW-1185">Reference proteome</keyword>
<comment type="caution">
    <text evidence="1">The sequence shown here is derived from an EMBL/GenBank/DDBJ whole genome shotgun (WGS) entry which is preliminary data.</text>
</comment>
<organism evidence="1 2">
    <name type="scientific">Mycena pura</name>
    <dbReference type="NCBI Taxonomy" id="153505"/>
    <lineage>
        <taxon>Eukaryota</taxon>
        <taxon>Fungi</taxon>
        <taxon>Dikarya</taxon>
        <taxon>Basidiomycota</taxon>
        <taxon>Agaricomycotina</taxon>
        <taxon>Agaricomycetes</taxon>
        <taxon>Agaricomycetidae</taxon>
        <taxon>Agaricales</taxon>
        <taxon>Marasmiineae</taxon>
        <taxon>Mycenaceae</taxon>
        <taxon>Mycena</taxon>
    </lineage>
</organism>
<dbReference type="AlphaFoldDB" id="A0AAD6YJ34"/>
<evidence type="ECO:0000313" key="2">
    <source>
        <dbReference type="Proteomes" id="UP001219525"/>
    </source>
</evidence>
<sequence>MVYYSHTDDNGPRWPSWNATTRLSIAYIREPVIPKSNCSDPLVWWATMSPYSSPPARKNVNNKGLIQMAQDFLSGPPVPLRVPVGHLSGLNTCAHPYTRRYGPAGGLIRGNQIPAGTGPGFGGPKTRRFVMGTLPVTLVRSFTLHPIPHIHFHFIVELAVVDKIDQQRDNA</sequence>
<accession>A0AAD6YJ34</accession>
<reference evidence="1" key="1">
    <citation type="submission" date="2023-03" db="EMBL/GenBank/DDBJ databases">
        <title>Massive genome expansion in bonnet fungi (Mycena s.s.) driven by repeated elements and novel gene families across ecological guilds.</title>
        <authorList>
            <consortium name="Lawrence Berkeley National Laboratory"/>
            <person name="Harder C.B."/>
            <person name="Miyauchi S."/>
            <person name="Viragh M."/>
            <person name="Kuo A."/>
            <person name="Thoen E."/>
            <person name="Andreopoulos B."/>
            <person name="Lu D."/>
            <person name="Skrede I."/>
            <person name="Drula E."/>
            <person name="Henrissat B."/>
            <person name="Morin E."/>
            <person name="Kohler A."/>
            <person name="Barry K."/>
            <person name="LaButti K."/>
            <person name="Morin E."/>
            <person name="Salamov A."/>
            <person name="Lipzen A."/>
            <person name="Mereny Z."/>
            <person name="Hegedus B."/>
            <person name="Baldrian P."/>
            <person name="Stursova M."/>
            <person name="Weitz H."/>
            <person name="Taylor A."/>
            <person name="Grigoriev I.V."/>
            <person name="Nagy L.G."/>
            <person name="Martin F."/>
            <person name="Kauserud H."/>
        </authorList>
    </citation>
    <scope>NUCLEOTIDE SEQUENCE</scope>
    <source>
        <strain evidence="1">9144</strain>
    </source>
</reference>
<proteinExistence type="predicted"/>
<protein>
    <submittedName>
        <fullName evidence="1">Uncharacterized protein</fullName>
    </submittedName>
</protein>
<evidence type="ECO:0000313" key="1">
    <source>
        <dbReference type="EMBL" id="KAJ7220902.1"/>
    </source>
</evidence>